<organism evidence="2 3">
    <name type="scientific">Klebsiella phage 066039</name>
    <dbReference type="NCBI Taxonomy" id="2777397"/>
    <lineage>
        <taxon>Viruses</taxon>
        <taxon>Duplodnaviria</taxon>
        <taxon>Heunggongvirae</taxon>
        <taxon>Uroviricota</taxon>
        <taxon>Caudoviricetes</taxon>
        <taxon>Drexlerviridae</taxon>
        <taxon>Webervirus</taxon>
        <taxon>Webervirus 066039</taxon>
    </lineage>
</organism>
<reference evidence="2 3" key="1">
    <citation type="submission" date="2020-09" db="EMBL/GenBank/DDBJ databases">
        <title>The genomes of Klebsiella penumoniae phages isolated from sewage.</title>
        <authorList>
            <person name="Fang Q."/>
            <person name="Feng Y."/>
            <person name="Zong Z."/>
        </authorList>
    </citation>
    <scope>NUCLEOTIDE SEQUENCE [LARGE SCALE GENOMIC DNA]</scope>
    <source>
        <strain evidence="2 3">066039</strain>
    </source>
</reference>
<evidence type="ECO:0000256" key="1">
    <source>
        <dbReference type="SAM" id="MobiDB-lite"/>
    </source>
</evidence>
<proteinExistence type="predicted"/>
<sequence>MPHTIATMRTSTKEQRRNRKRTLWDRIRKDIRRFNDEATTNRIVSMLKIDMQELIEIGVVEGYQQGRNDANNSKGELQ</sequence>
<feature type="region of interest" description="Disordered" evidence="1">
    <location>
        <begin position="1"/>
        <end position="20"/>
    </location>
</feature>
<protein>
    <submittedName>
        <fullName evidence="2">Uncharacterized protein</fullName>
    </submittedName>
</protein>
<keyword evidence="3" id="KW-1185">Reference proteome</keyword>
<gene>
    <name evidence="2" type="ORF">BLOHGJAL_00215</name>
</gene>
<evidence type="ECO:0000313" key="3">
    <source>
        <dbReference type="Proteomes" id="UP000594167"/>
    </source>
</evidence>
<name>A0A7S6U3V5_9CAUD</name>
<dbReference type="Proteomes" id="UP000594167">
    <property type="component" value="Segment"/>
</dbReference>
<evidence type="ECO:0000313" key="2">
    <source>
        <dbReference type="EMBL" id="QOV07171.1"/>
    </source>
</evidence>
<accession>A0A7S6U3V5</accession>
<dbReference type="EMBL" id="MW042802">
    <property type="protein sequence ID" value="QOV07171.1"/>
    <property type="molecule type" value="Genomic_DNA"/>
</dbReference>